<keyword evidence="2" id="KW-1185">Reference proteome</keyword>
<evidence type="ECO:0000313" key="2">
    <source>
        <dbReference type="Proteomes" id="UP001164539"/>
    </source>
</evidence>
<organism evidence="1 2">
    <name type="scientific">Melia azedarach</name>
    <name type="common">Chinaberry tree</name>
    <dbReference type="NCBI Taxonomy" id="155640"/>
    <lineage>
        <taxon>Eukaryota</taxon>
        <taxon>Viridiplantae</taxon>
        <taxon>Streptophyta</taxon>
        <taxon>Embryophyta</taxon>
        <taxon>Tracheophyta</taxon>
        <taxon>Spermatophyta</taxon>
        <taxon>Magnoliopsida</taxon>
        <taxon>eudicotyledons</taxon>
        <taxon>Gunneridae</taxon>
        <taxon>Pentapetalae</taxon>
        <taxon>rosids</taxon>
        <taxon>malvids</taxon>
        <taxon>Sapindales</taxon>
        <taxon>Meliaceae</taxon>
        <taxon>Melia</taxon>
    </lineage>
</organism>
<protein>
    <submittedName>
        <fullName evidence="1">Ubiquitin carboxyl-terminal hydrolase</fullName>
    </submittedName>
</protein>
<name>A0ACC1Y9V9_MELAZ</name>
<evidence type="ECO:0000313" key="1">
    <source>
        <dbReference type="EMBL" id="KAJ4720531.1"/>
    </source>
</evidence>
<proteinExistence type="predicted"/>
<dbReference type="EMBL" id="CM051397">
    <property type="protein sequence ID" value="KAJ4720531.1"/>
    <property type="molecule type" value="Genomic_DNA"/>
</dbReference>
<keyword evidence="1" id="KW-0378">Hydrolase</keyword>
<comment type="caution">
    <text evidence="1">The sequence shown here is derived from an EMBL/GenBank/DDBJ whole genome shotgun (WGS) entry which is preliminary data.</text>
</comment>
<sequence length="216" mass="24591">MAGSVRTPLLLSSTCFFLCLQLRPELRGQECNLTLSYYQGQALQFNMGVENQANKEPRAQLHEQNMQIGNRHNQLQMTSEVIEQKFLDGILKLAKEQSDAEDVEIARHREKIIGINTKYQEKLEAVRAHQANRREEFLRKASQARLQQYQQAGTSQFSNTDLIGGPSYCSTAVASSAEGHRPHTAGQFEYLGGGRDQKYDEYPQGRTYNTGIHYYQ</sequence>
<gene>
    <name evidence="1" type="ORF">OWV82_008344</name>
</gene>
<dbReference type="Proteomes" id="UP001164539">
    <property type="component" value="Chromosome 4"/>
</dbReference>
<reference evidence="1 2" key="1">
    <citation type="journal article" date="2023" name="Science">
        <title>Complex scaffold remodeling in plant triterpene biosynthesis.</title>
        <authorList>
            <person name="De La Pena R."/>
            <person name="Hodgson H."/>
            <person name="Liu J.C."/>
            <person name="Stephenson M.J."/>
            <person name="Martin A.C."/>
            <person name="Owen C."/>
            <person name="Harkess A."/>
            <person name="Leebens-Mack J."/>
            <person name="Jimenez L.E."/>
            <person name="Osbourn A."/>
            <person name="Sattely E.S."/>
        </authorList>
    </citation>
    <scope>NUCLEOTIDE SEQUENCE [LARGE SCALE GENOMIC DNA]</scope>
    <source>
        <strain evidence="2">cv. JPN11</strain>
        <tissue evidence="1">Leaf</tissue>
    </source>
</reference>
<accession>A0ACC1Y9V9</accession>